<sequence>MQSKIIWRAFMLIGAFAPVIVSSSPVPLRAGAESYSLDTFARNSQTQVKDSLVERGGCLRFACFHTMIDHVYIRFKHDWCTD</sequence>
<reference evidence="2" key="1">
    <citation type="submission" date="2023-06" db="EMBL/GenBank/DDBJ databases">
        <authorList>
            <consortium name="Lawrence Berkeley National Laboratory"/>
            <person name="Ahrendt S."/>
            <person name="Sahu N."/>
            <person name="Indic B."/>
            <person name="Wong-Bajracharya J."/>
            <person name="Merenyi Z."/>
            <person name="Ke H.-M."/>
            <person name="Monk M."/>
            <person name="Kocsube S."/>
            <person name="Drula E."/>
            <person name="Lipzen A."/>
            <person name="Balint B."/>
            <person name="Henrissat B."/>
            <person name="Andreopoulos B."/>
            <person name="Martin F.M."/>
            <person name="Harder C.B."/>
            <person name="Rigling D."/>
            <person name="Ford K.L."/>
            <person name="Foster G.D."/>
            <person name="Pangilinan J."/>
            <person name="Papanicolaou A."/>
            <person name="Barry K."/>
            <person name="LaButti K."/>
            <person name="Viragh M."/>
            <person name="Koriabine M."/>
            <person name="Yan M."/>
            <person name="Riley R."/>
            <person name="Champramary S."/>
            <person name="Plett K.L."/>
            <person name="Tsai I.J."/>
            <person name="Slot J."/>
            <person name="Sipos G."/>
            <person name="Plett J."/>
            <person name="Nagy L.G."/>
            <person name="Grigoriev I.V."/>
        </authorList>
    </citation>
    <scope>NUCLEOTIDE SEQUENCE</scope>
    <source>
        <strain evidence="2">FPL87.14</strain>
    </source>
</reference>
<evidence type="ECO:0000256" key="1">
    <source>
        <dbReference type="SAM" id="SignalP"/>
    </source>
</evidence>
<organism evidence="2 3">
    <name type="scientific">Armillaria borealis</name>
    <dbReference type="NCBI Taxonomy" id="47425"/>
    <lineage>
        <taxon>Eukaryota</taxon>
        <taxon>Fungi</taxon>
        <taxon>Dikarya</taxon>
        <taxon>Basidiomycota</taxon>
        <taxon>Agaricomycotina</taxon>
        <taxon>Agaricomycetes</taxon>
        <taxon>Agaricomycetidae</taxon>
        <taxon>Agaricales</taxon>
        <taxon>Marasmiineae</taxon>
        <taxon>Physalacriaceae</taxon>
        <taxon>Armillaria</taxon>
    </lineage>
</organism>
<feature type="signal peptide" evidence="1">
    <location>
        <begin position="1"/>
        <end position="23"/>
    </location>
</feature>
<name>A0AA39JWX2_9AGAR</name>
<protein>
    <submittedName>
        <fullName evidence="2">Uncharacterized protein</fullName>
    </submittedName>
</protein>
<dbReference type="Proteomes" id="UP001175226">
    <property type="component" value="Unassembled WGS sequence"/>
</dbReference>
<keyword evidence="3" id="KW-1185">Reference proteome</keyword>
<dbReference type="EMBL" id="JAUEPT010000007">
    <property type="protein sequence ID" value="KAK0450132.1"/>
    <property type="molecule type" value="Genomic_DNA"/>
</dbReference>
<feature type="chain" id="PRO_5041226817" evidence="1">
    <location>
        <begin position="24"/>
        <end position="82"/>
    </location>
</feature>
<evidence type="ECO:0000313" key="3">
    <source>
        <dbReference type="Proteomes" id="UP001175226"/>
    </source>
</evidence>
<accession>A0AA39JWX2</accession>
<proteinExistence type="predicted"/>
<evidence type="ECO:0000313" key="2">
    <source>
        <dbReference type="EMBL" id="KAK0450132.1"/>
    </source>
</evidence>
<comment type="caution">
    <text evidence="2">The sequence shown here is derived from an EMBL/GenBank/DDBJ whole genome shotgun (WGS) entry which is preliminary data.</text>
</comment>
<keyword evidence="1" id="KW-0732">Signal</keyword>
<gene>
    <name evidence="2" type="ORF">EV421DRAFT_1899646</name>
</gene>
<dbReference type="AlphaFoldDB" id="A0AA39JWX2"/>